<keyword evidence="2" id="KW-1185">Reference proteome</keyword>
<proteinExistence type="predicted"/>
<protein>
    <submittedName>
        <fullName evidence="1">Uncharacterized protein</fullName>
    </submittedName>
</protein>
<evidence type="ECO:0000313" key="2">
    <source>
        <dbReference type="Proteomes" id="UP001209878"/>
    </source>
</evidence>
<name>A0AAD9PBR6_RIDPI</name>
<sequence>MPFQNSLNKYKYVGRQEITDTEIATKLFRRDGRIRFEIINHVCCPSARYLSCRQESGRVDLKSKKTKHVQEIALNPRTLITLSSADEDTFDQLTKLRGAACRKKAVTTNPYQMFPADRQHPRQPGVVALRYFYLEHVHKPTNHVILLHCVEPLYEIGALLNRGSAAHSGVEGSRERGGR</sequence>
<organism evidence="1 2">
    <name type="scientific">Ridgeia piscesae</name>
    <name type="common">Tubeworm</name>
    <dbReference type="NCBI Taxonomy" id="27915"/>
    <lineage>
        <taxon>Eukaryota</taxon>
        <taxon>Metazoa</taxon>
        <taxon>Spiralia</taxon>
        <taxon>Lophotrochozoa</taxon>
        <taxon>Annelida</taxon>
        <taxon>Polychaeta</taxon>
        <taxon>Sedentaria</taxon>
        <taxon>Canalipalpata</taxon>
        <taxon>Sabellida</taxon>
        <taxon>Siboglinidae</taxon>
        <taxon>Ridgeia</taxon>
    </lineage>
</organism>
<dbReference type="Proteomes" id="UP001209878">
    <property type="component" value="Unassembled WGS sequence"/>
</dbReference>
<accession>A0AAD9PBR6</accession>
<gene>
    <name evidence="1" type="ORF">NP493_46g04021</name>
</gene>
<reference evidence="1" key="1">
    <citation type="journal article" date="2023" name="Mol. Biol. Evol.">
        <title>Third-Generation Sequencing Reveals the Adaptive Role of the Epigenome in Three Deep-Sea Polychaetes.</title>
        <authorList>
            <person name="Perez M."/>
            <person name="Aroh O."/>
            <person name="Sun Y."/>
            <person name="Lan Y."/>
            <person name="Juniper S.K."/>
            <person name="Young C.R."/>
            <person name="Angers B."/>
            <person name="Qian P.Y."/>
        </authorList>
    </citation>
    <scope>NUCLEOTIDE SEQUENCE</scope>
    <source>
        <strain evidence="1">R07B-5</strain>
    </source>
</reference>
<dbReference type="AlphaFoldDB" id="A0AAD9PBR6"/>
<comment type="caution">
    <text evidence="1">The sequence shown here is derived from an EMBL/GenBank/DDBJ whole genome shotgun (WGS) entry which is preliminary data.</text>
</comment>
<dbReference type="EMBL" id="JAODUO010000046">
    <property type="protein sequence ID" value="KAK2191758.1"/>
    <property type="molecule type" value="Genomic_DNA"/>
</dbReference>
<evidence type="ECO:0000313" key="1">
    <source>
        <dbReference type="EMBL" id="KAK2191758.1"/>
    </source>
</evidence>